<dbReference type="RefSeq" id="WP_378267788.1">
    <property type="nucleotide sequence ID" value="NZ_JBHUKR010000015.1"/>
</dbReference>
<organism evidence="3 4">
    <name type="scientific">Amycolatopsis pigmentata</name>
    <dbReference type="NCBI Taxonomy" id="450801"/>
    <lineage>
        <taxon>Bacteria</taxon>
        <taxon>Bacillati</taxon>
        <taxon>Actinomycetota</taxon>
        <taxon>Actinomycetes</taxon>
        <taxon>Pseudonocardiales</taxon>
        <taxon>Pseudonocardiaceae</taxon>
        <taxon>Amycolatopsis</taxon>
    </lineage>
</organism>
<comment type="caution">
    <text evidence="3">The sequence shown here is derived from an EMBL/GenBank/DDBJ whole genome shotgun (WGS) entry which is preliminary data.</text>
</comment>
<evidence type="ECO:0000313" key="3">
    <source>
        <dbReference type="EMBL" id="MFD2419756.1"/>
    </source>
</evidence>
<gene>
    <name evidence="3" type="ORF">ACFSXZ_25845</name>
</gene>
<protein>
    <submittedName>
        <fullName evidence="3">FmdB family zinc ribbon protein</fullName>
    </submittedName>
</protein>
<dbReference type="NCBIfam" id="TIGR02605">
    <property type="entry name" value="CxxC_CxxC_SSSS"/>
    <property type="match status" value="1"/>
</dbReference>
<evidence type="ECO:0000259" key="2">
    <source>
        <dbReference type="SMART" id="SM00834"/>
    </source>
</evidence>
<dbReference type="InterPro" id="IPR013429">
    <property type="entry name" value="Regulatory_FmdB_Zinc_ribbon"/>
</dbReference>
<proteinExistence type="predicted"/>
<evidence type="ECO:0000313" key="4">
    <source>
        <dbReference type="Proteomes" id="UP001597417"/>
    </source>
</evidence>
<name>A0ABW5G0M5_9PSEU</name>
<dbReference type="SMART" id="SM00834">
    <property type="entry name" value="CxxC_CXXC_SSSS"/>
    <property type="match status" value="1"/>
</dbReference>
<sequence>MHRVATYQFRCAEDGVFDVSLPMGTAGPQWRCPVCGSDAVRVFSAPMLSRTSRALVAAIDRAEKTRDEPDVVSAVPPRSARTLGPMGAPNPALRRLPRP</sequence>
<dbReference type="Proteomes" id="UP001597417">
    <property type="component" value="Unassembled WGS sequence"/>
</dbReference>
<feature type="compositionally biased region" description="Low complexity" evidence="1">
    <location>
        <begin position="89"/>
        <end position="99"/>
    </location>
</feature>
<reference evidence="4" key="1">
    <citation type="journal article" date="2019" name="Int. J. Syst. Evol. Microbiol.">
        <title>The Global Catalogue of Microorganisms (GCM) 10K type strain sequencing project: providing services to taxonomists for standard genome sequencing and annotation.</title>
        <authorList>
            <consortium name="The Broad Institute Genomics Platform"/>
            <consortium name="The Broad Institute Genome Sequencing Center for Infectious Disease"/>
            <person name="Wu L."/>
            <person name="Ma J."/>
        </authorList>
    </citation>
    <scope>NUCLEOTIDE SEQUENCE [LARGE SCALE GENOMIC DNA]</scope>
    <source>
        <strain evidence="4">CGMCC 4.7645</strain>
    </source>
</reference>
<evidence type="ECO:0000256" key="1">
    <source>
        <dbReference type="SAM" id="MobiDB-lite"/>
    </source>
</evidence>
<dbReference type="EMBL" id="JBHUKR010000015">
    <property type="protein sequence ID" value="MFD2419756.1"/>
    <property type="molecule type" value="Genomic_DNA"/>
</dbReference>
<accession>A0ABW5G0M5</accession>
<feature type="domain" description="Putative regulatory protein FmdB zinc ribbon" evidence="2">
    <location>
        <begin position="6"/>
        <end position="44"/>
    </location>
</feature>
<keyword evidence="4" id="KW-1185">Reference proteome</keyword>
<feature type="region of interest" description="Disordered" evidence="1">
    <location>
        <begin position="66"/>
        <end position="99"/>
    </location>
</feature>